<accession>A0A9E2KRG1</accession>
<reference evidence="1" key="1">
    <citation type="journal article" date="2021" name="PeerJ">
        <title>Extensive microbial diversity within the chicken gut microbiome revealed by metagenomics and culture.</title>
        <authorList>
            <person name="Gilroy R."/>
            <person name="Ravi A."/>
            <person name="Getino M."/>
            <person name="Pursley I."/>
            <person name="Horton D.L."/>
            <person name="Alikhan N.F."/>
            <person name="Baker D."/>
            <person name="Gharbi K."/>
            <person name="Hall N."/>
            <person name="Watson M."/>
            <person name="Adriaenssens E.M."/>
            <person name="Foster-Nyarko E."/>
            <person name="Jarju S."/>
            <person name="Secka A."/>
            <person name="Antonio M."/>
            <person name="Oren A."/>
            <person name="Chaudhuri R.R."/>
            <person name="La Ragione R."/>
            <person name="Hildebrand F."/>
            <person name="Pallen M.J."/>
        </authorList>
    </citation>
    <scope>NUCLEOTIDE SEQUENCE</scope>
    <source>
        <strain evidence="1">F6-686</strain>
    </source>
</reference>
<reference evidence="1" key="2">
    <citation type="submission" date="2021-04" db="EMBL/GenBank/DDBJ databases">
        <authorList>
            <person name="Gilroy R."/>
        </authorList>
    </citation>
    <scope>NUCLEOTIDE SEQUENCE</scope>
    <source>
        <strain evidence="1">F6-686</strain>
    </source>
</reference>
<comment type="caution">
    <text evidence="1">The sequence shown here is derived from an EMBL/GenBank/DDBJ whole genome shotgun (WGS) entry which is preliminary data.</text>
</comment>
<evidence type="ECO:0000313" key="1">
    <source>
        <dbReference type="EMBL" id="MBU3828226.1"/>
    </source>
</evidence>
<gene>
    <name evidence="1" type="ORF">H9806_03640</name>
</gene>
<organism evidence="1 2">
    <name type="scientific">Candidatus Lactobacillus pullistercoris</name>
    <dbReference type="NCBI Taxonomy" id="2838636"/>
    <lineage>
        <taxon>Bacteria</taxon>
        <taxon>Bacillati</taxon>
        <taxon>Bacillota</taxon>
        <taxon>Bacilli</taxon>
        <taxon>Lactobacillales</taxon>
        <taxon>Lactobacillaceae</taxon>
        <taxon>Lactobacillus</taxon>
    </lineage>
</organism>
<evidence type="ECO:0000313" key="2">
    <source>
        <dbReference type="Proteomes" id="UP000823844"/>
    </source>
</evidence>
<sequence>MYKVEEIIPYEFTRNIVLQDKEHKQIKVFDDSDLLGNNDFKFLKIGHSYSCKIGILGDIGKSGKLFIVNGHEKIGTTNFIKLCDDEQRIFYLEPDANIPNNLKNNVKIDIERYDLLQVDNVVHGRYR</sequence>
<proteinExistence type="predicted"/>
<dbReference type="AlphaFoldDB" id="A0A9E2KRG1"/>
<protein>
    <submittedName>
        <fullName evidence="1">Uncharacterized protein</fullName>
    </submittedName>
</protein>
<name>A0A9E2KRG1_9LACO</name>
<dbReference type="Proteomes" id="UP000823844">
    <property type="component" value="Unassembled WGS sequence"/>
</dbReference>
<dbReference type="EMBL" id="JAHLFT010000046">
    <property type="protein sequence ID" value="MBU3828226.1"/>
    <property type="molecule type" value="Genomic_DNA"/>
</dbReference>